<keyword evidence="14 17" id="KW-0472">Membrane</keyword>
<dbReference type="EMBL" id="JRES01001243">
    <property type="protein sequence ID" value="KNC24314.1"/>
    <property type="molecule type" value="Genomic_DNA"/>
</dbReference>
<dbReference type="FunFam" id="3.40.50.300:FF:000118">
    <property type="entry name" value="Rho-related GTP-binding protein RhoG"/>
    <property type="match status" value="1"/>
</dbReference>
<dbReference type="NCBIfam" id="TIGR00231">
    <property type="entry name" value="small_GTP"/>
    <property type="match status" value="2"/>
</dbReference>
<dbReference type="SMART" id="SM00175">
    <property type="entry name" value="RAB"/>
    <property type="match status" value="1"/>
</dbReference>
<evidence type="ECO:0000256" key="9">
    <source>
        <dbReference type="ARBA" id="ARBA00022892"/>
    </source>
</evidence>
<keyword evidence="20" id="KW-1185">Reference proteome</keyword>
<evidence type="ECO:0000256" key="14">
    <source>
        <dbReference type="ARBA" id="ARBA00023136"/>
    </source>
</evidence>
<accession>A0A0L0BYG6</accession>
<feature type="domain" description="SNARE-complex protein Syntaxin-18 N-terminal" evidence="18">
    <location>
        <begin position="9"/>
        <end position="96"/>
    </location>
</feature>
<dbReference type="InterPro" id="IPR005225">
    <property type="entry name" value="Small_GTP-bd"/>
</dbReference>
<dbReference type="Pfam" id="PF10496">
    <property type="entry name" value="Syntaxin-18_N"/>
    <property type="match status" value="1"/>
</dbReference>
<proteinExistence type="inferred from homology"/>
<dbReference type="PANTHER" id="PTHR15959">
    <property type="entry name" value="SYNTAXIN-18"/>
    <property type="match status" value="1"/>
</dbReference>
<evidence type="ECO:0000256" key="3">
    <source>
        <dbReference type="ARBA" id="ARBA00009063"/>
    </source>
</evidence>
<keyword evidence="10" id="KW-0653">Protein transport</keyword>
<dbReference type="SUPFAM" id="SSF58038">
    <property type="entry name" value="SNARE fusion complex"/>
    <property type="match status" value="1"/>
</dbReference>
<evidence type="ECO:0000256" key="11">
    <source>
        <dbReference type="ARBA" id="ARBA00022989"/>
    </source>
</evidence>
<evidence type="ECO:0000256" key="16">
    <source>
        <dbReference type="SAM" id="MobiDB-lite"/>
    </source>
</evidence>
<dbReference type="PRINTS" id="PR00449">
    <property type="entry name" value="RASTRNSFRMNG"/>
</dbReference>
<dbReference type="PROSITE" id="PS00914">
    <property type="entry name" value="SYNTAXIN"/>
    <property type="match status" value="1"/>
</dbReference>
<dbReference type="InterPro" id="IPR019529">
    <property type="entry name" value="Syntaxin-18_N"/>
</dbReference>
<evidence type="ECO:0000256" key="13">
    <source>
        <dbReference type="ARBA" id="ARBA00023134"/>
    </source>
</evidence>
<evidence type="ECO:0000256" key="4">
    <source>
        <dbReference type="ARBA" id="ARBA00019409"/>
    </source>
</evidence>
<dbReference type="GO" id="GO:0005789">
    <property type="term" value="C:endoplasmic reticulum membrane"/>
    <property type="evidence" value="ECO:0007669"/>
    <property type="project" value="UniProtKB-SubCell"/>
</dbReference>
<evidence type="ECO:0000259" key="18">
    <source>
        <dbReference type="Pfam" id="PF10496"/>
    </source>
</evidence>
<dbReference type="PANTHER" id="PTHR15959:SF0">
    <property type="entry name" value="SYNTAXIN-18"/>
    <property type="match status" value="1"/>
</dbReference>
<evidence type="ECO:0000256" key="1">
    <source>
        <dbReference type="ARBA" id="ARBA00003746"/>
    </source>
</evidence>
<reference evidence="19 20" key="1">
    <citation type="journal article" date="2015" name="Nat. Commun.">
        <title>Lucilia cuprina genome unlocks parasitic fly biology to underpin future interventions.</title>
        <authorList>
            <person name="Anstead C.A."/>
            <person name="Korhonen P.K."/>
            <person name="Young N.D."/>
            <person name="Hall R.S."/>
            <person name="Jex A.R."/>
            <person name="Murali S.C."/>
            <person name="Hughes D.S."/>
            <person name="Lee S.F."/>
            <person name="Perry T."/>
            <person name="Stroehlein A.J."/>
            <person name="Ansell B.R."/>
            <person name="Breugelmans B."/>
            <person name="Hofmann A."/>
            <person name="Qu J."/>
            <person name="Dugan S."/>
            <person name="Lee S.L."/>
            <person name="Chao H."/>
            <person name="Dinh H."/>
            <person name="Han Y."/>
            <person name="Doddapaneni H.V."/>
            <person name="Worley K.C."/>
            <person name="Muzny D.M."/>
            <person name="Ioannidis P."/>
            <person name="Waterhouse R.M."/>
            <person name="Zdobnov E.M."/>
            <person name="James P.J."/>
            <person name="Bagnall N.H."/>
            <person name="Kotze A.C."/>
            <person name="Gibbs R.A."/>
            <person name="Richards S."/>
            <person name="Batterham P."/>
            <person name="Gasser R.B."/>
        </authorList>
    </citation>
    <scope>NUCLEOTIDE SEQUENCE [LARGE SCALE GENOMIC DNA]</scope>
    <source>
        <strain evidence="19 20">LS</strain>
        <tissue evidence="19">Full body</tissue>
    </source>
</reference>
<evidence type="ECO:0000256" key="5">
    <source>
        <dbReference type="ARBA" id="ARBA00022448"/>
    </source>
</evidence>
<evidence type="ECO:0000256" key="7">
    <source>
        <dbReference type="ARBA" id="ARBA00022741"/>
    </source>
</evidence>
<name>A0A0L0BYG6_LUCCU</name>
<dbReference type="GO" id="GO:0006886">
    <property type="term" value="P:intracellular protein transport"/>
    <property type="evidence" value="ECO:0007669"/>
    <property type="project" value="InterPro"/>
</dbReference>
<feature type="region of interest" description="Disordered" evidence="16">
    <location>
        <begin position="178"/>
        <end position="200"/>
    </location>
</feature>
<dbReference type="Pfam" id="PF00071">
    <property type="entry name" value="Ras"/>
    <property type="match status" value="2"/>
</dbReference>
<sequence length="720" mass="81711">MAGICQTKMDITHLFKAGVMTVKLQRKGELDPKRILPKSSSNTNGQRDEFAKQAKEVCNKITTLRNVLIENRSAYMKIGQHLKSSAQMTDEQRDLIDRESEKFVTFYTQYLGQMRNDWKKAKRKPQQRQHIEAVLELLSSYLKAVQNIYLEQKKYRVQHELETYRLLKLASDKKKIPVRPVGDERSRKASTVSSTSSRDLQMDHEISSNNDITEGWDLDEDDITAPSSTSKLIAEGANSLRNTSSTAVTDSKAQVALDEDMQKSQQLVDEAEKSLSPEDVQMFEEENVQLYHELQGLSEEVEAIEKNVVDIATLQDIFTEKVTLQQHNIDRIVNAVVGATENVKDANEQIKQAIQRNAGLRVWSLFFLLVMSFALLFLDCYASVVPDGYARLKTIDDKEYRLVLVDTPGAMDCESMRRSAYANSDCLILCYAINSPTSFKSISSYWLPEIRTHCKEVPVILVGTKLDLRSNMKCITTKQGARLREKTKMLSFFECSSKDMNSLQTLIIEAVRAAVCPPMVDTKSSKTPQQTNLHKLKILIVGNVVGKTTLLKTYLNKEFYESYYGTIVHQEFVCNITVDDKEYTLTLVDTAGLEDYKRLTPLAYPNTDCLILCYSIADINTYEDIEKYWLPELRMYCKGVPFILVGTQLDLRNVNSVENLKCLTAEQGITLKDKVKASSFVECSSKDINSLNKVIEEAVRAAVNKPIKKSIIKSLFFGKK</sequence>
<dbReference type="CDD" id="cd00157">
    <property type="entry name" value="Rho"/>
    <property type="match status" value="1"/>
</dbReference>
<dbReference type="PROSITE" id="PS51421">
    <property type="entry name" value="RAS"/>
    <property type="match status" value="1"/>
</dbReference>
<dbReference type="Gene3D" id="3.40.50.300">
    <property type="entry name" value="P-loop containing nucleotide triphosphate hydrolases"/>
    <property type="match status" value="2"/>
</dbReference>
<comment type="function">
    <text evidence="1">Syntaxin that may be involved in targeting and fusion of Golgi-derived retrograde transport vesicles with the ER.</text>
</comment>
<dbReference type="CDD" id="cd15850">
    <property type="entry name" value="SNARE_syntaxin18"/>
    <property type="match status" value="1"/>
</dbReference>
<dbReference type="SUPFAM" id="SSF52540">
    <property type="entry name" value="P-loop containing nucleoside triphosphate hydrolases"/>
    <property type="match status" value="2"/>
</dbReference>
<dbReference type="GO" id="GO:0005525">
    <property type="term" value="F:GTP binding"/>
    <property type="evidence" value="ECO:0007669"/>
    <property type="project" value="UniProtKB-KW"/>
</dbReference>
<keyword evidence="11 17" id="KW-1133">Transmembrane helix</keyword>
<gene>
    <name evidence="19" type="ORF">FF38_04565</name>
</gene>
<protein>
    <recommendedName>
        <fullName evidence="4">Syntaxin-18</fullName>
    </recommendedName>
</protein>
<dbReference type="GO" id="GO:0003924">
    <property type="term" value="F:GTPase activity"/>
    <property type="evidence" value="ECO:0007669"/>
    <property type="project" value="InterPro"/>
</dbReference>
<organism evidence="19 20">
    <name type="scientific">Lucilia cuprina</name>
    <name type="common">Green bottle fly</name>
    <name type="synonym">Australian sheep blowfly</name>
    <dbReference type="NCBI Taxonomy" id="7375"/>
    <lineage>
        <taxon>Eukaryota</taxon>
        <taxon>Metazoa</taxon>
        <taxon>Ecdysozoa</taxon>
        <taxon>Arthropoda</taxon>
        <taxon>Hexapoda</taxon>
        <taxon>Insecta</taxon>
        <taxon>Pterygota</taxon>
        <taxon>Neoptera</taxon>
        <taxon>Endopterygota</taxon>
        <taxon>Diptera</taxon>
        <taxon>Brachycera</taxon>
        <taxon>Muscomorpha</taxon>
        <taxon>Oestroidea</taxon>
        <taxon>Calliphoridae</taxon>
        <taxon>Luciliinae</taxon>
        <taxon>Lucilia</taxon>
    </lineage>
</organism>
<comment type="caution">
    <text evidence="19">The sequence shown here is derived from an EMBL/GenBank/DDBJ whole genome shotgun (WGS) entry which is preliminary data.</text>
</comment>
<dbReference type="OrthoDB" id="8830751at2759"/>
<feature type="compositionally biased region" description="Basic and acidic residues" evidence="16">
    <location>
        <begin position="178"/>
        <end position="187"/>
    </location>
</feature>
<dbReference type="PROSITE" id="PS51420">
    <property type="entry name" value="RHO"/>
    <property type="match status" value="2"/>
</dbReference>
<evidence type="ECO:0000256" key="17">
    <source>
        <dbReference type="SAM" id="Phobius"/>
    </source>
</evidence>
<feature type="compositionally biased region" description="Low complexity" evidence="16">
    <location>
        <begin position="189"/>
        <end position="198"/>
    </location>
</feature>
<dbReference type="SMART" id="SM00174">
    <property type="entry name" value="RHO"/>
    <property type="match status" value="2"/>
</dbReference>
<feature type="transmembrane region" description="Helical" evidence="17">
    <location>
        <begin position="360"/>
        <end position="378"/>
    </location>
</feature>
<evidence type="ECO:0000256" key="12">
    <source>
        <dbReference type="ARBA" id="ARBA00023054"/>
    </source>
</evidence>
<dbReference type="Gene3D" id="1.20.5.110">
    <property type="match status" value="1"/>
</dbReference>
<dbReference type="SMART" id="SM00173">
    <property type="entry name" value="RAS"/>
    <property type="match status" value="1"/>
</dbReference>
<dbReference type="InterPro" id="IPR006012">
    <property type="entry name" value="Syntaxin/epimorphin_CS"/>
</dbReference>
<keyword evidence="12 15" id="KW-0175">Coiled coil</keyword>
<evidence type="ECO:0000313" key="20">
    <source>
        <dbReference type="Proteomes" id="UP000037069"/>
    </source>
</evidence>
<evidence type="ECO:0000256" key="15">
    <source>
        <dbReference type="SAM" id="Coils"/>
    </source>
</evidence>
<dbReference type="GO" id="GO:0031201">
    <property type="term" value="C:SNARE complex"/>
    <property type="evidence" value="ECO:0007669"/>
    <property type="project" value="TreeGrafter"/>
</dbReference>
<evidence type="ECO:0000256" key="6">
    <source>
        <dbReference type="ARBA" id="ARBA00022692"/>
    </source>
</evidence>
<dbReference type="GO" id="GO:0006890">
    <property type="term" value="P:retrograde vesicle-mediated transport, Golgi to endoplasmic reticulum"/>
    <property type="evidence" value="ECO:0007669"/>
    <property type="project" value="TreeGrafter"/>
</dbReference>
<dbReference type="InterPro" id="IPR001806">
    <property type="entry name" value="Small_GTPase"/>
</dbReference>
<dbReference type="AlphaFoldDB" id="A0A0L0BYG6"/>
<evidence type="ECO:0000256" key="10">
    <source>
        <dbReference type="ARBA" id="ARBA00022927"/>
    </source>
</evidence>
<dbReference type="InterPro" id="IPR027417">
    <property type="entry name" value="P-loop_NTPase"/>
</dbReference>
<dbReference type="Proteomes" id="UP000037069">
    <property type="component" value="Unassembled WGS sequence"/>
</dbReference>
<comment type="similarity">
    <text evidence="3">Belongs to the syntaxin family.</text>
</comment>
<dbReference type="STRING" id="7375.A0A0L0BYG6"/>
<evidence type="ECO:0000256" key="8">
    <source>
        <dbReference type="ARBA" id="ARBA00022824"/>
    </source>
</evidence>
<keyword evidence="8" id="KW-0256">Endoplasmic reticulum</keyword>
<dbReference type="FunFam" id="1.20.5.110:FF:000015">
    <property type="entry name" value="Syntaxin-18, putative"/>
    <property type="match status" value="1"/>
</dbReference>
<keyword evidence="13" id="KW-0342">GTP-binding</keyword>
<keyword evidence="6 17" id="KW-0812">Transmembrane</keyword>
<keyword evidence="5" id="KW-0813">Transport</keyword>
<evidence type="ECO:0000256" key="2">
    <source>
        <dbReference type="ARBA" id="ARBA00004163"/>
    </source>
</evidence>
<dbReference type="PROSITE" id="PS51419">
    <property type="entry name" value="RAB"/>
    <property type="match status" value="2"/>
</dbReference>
<feature type="coiled-coil region" evidence="15">
    <location>
        <begin position="280"/>
        <end position="307"/>
    </location>
</feature>
<dbReference type="GO" id="GO:0005484">
    <property type="term" value="F:SNAP receptor activity"/>
    <property type="evidence" value="ECO:0007669"/>
    <property type="project" value="InterPro"/>
</dbReference>
<keyword evidence="9" id="KW-0931">ER-Golgi transport</keyword>
<comment type="subcellular location">
    <subcellularLocation>
        <location evidence="2">Endoplasmic reticulum membrane</location>
        <topology evidence="2">Single-pass type IV membrane protein</topology>
    </subcellularLocation>
</comment>
<evidence type="ECO:0000313" key="19">
    <source>
        <dbReference type="EMBL" id="KNC24314.1"/>
    </source>
</evidence>
<keyword evidence="7" id="KW-0547">Nucleotide-binding</keyword>